<dbReference type="Proteomes" id="UP001141806">
    <property type="component" value="Unassembled WGS sequence"/>
</dbReference>
<accession>A0A9Q0GVP9</accession>
<evidence type="ECO:0000313" key="4">
    <source>
        <dbReference type="Proteomes" id="UP001141806"/>
    </source>
</evidence>
<feature type="region of interest" description="Disordered" evidence="1">
    <location>
        <begin position="71"/>
        <end position="102"/>
    </location>
</feature>
<dbReference type="Pfam" id="PF03101">
    <property type="entry name" value="FAR1"/>
    <property type="match status" value="1"/>
</dbReference>
<dbReference type="EMBL" id="JAMYWD010000011">
    <property type="protein sequence ID" value="KAJ4955027.1"/>
    <property type="molecule type" value="Genomic_DNA"/>
</dbReference>
<evidence type="ECO:0000313" key="3">
    <source>
        <dbReference type="EMBL" id="KAJ4955027.1"/>
    </source>
</evidence>
<keyword evidence="4" id="KW-1185">Reference proteome</keyword>
<name>A0A9Q0GVP9_9MAGN</name>
<organism evidence="3 4">
    <name type="scientific">Protea cynaroides</name>
    <dbReference type="NCBI Taxonomy" id="273540"/>
    <lineage>
        <taxon>Eukaryota</taxon>
        <taxon>Viridiplantae</taxon>
        <taxon>Streptophyta</taxon>
        <taxon>Embryophyta</taxon>
        <taxon>Tracheophyta</taxon>
        <taxon>Spermatophyta</taxon>
        <taxon>Magnoliopsida</taxon>
        <taxon>Proteales</taxon>
        <taxon>Proteaceae</taxon>
        <taxon>Protea</taxon>
    </lineage>
</organism>
<feature type="compositionally biased region" description="Basic and acidic residues" evidence="1">
    <location>
        <begin position="71"/>
        <end position="88"/>
    </location>
</feature>
<gene>
    <name evidence="3" type="ORF">NE237_011810</name>
</gene>
<sequence>MDLRFQIVGIRLCATEEPDPLFSLFSINHIFVDSSIHTVNDNREFMDFGLHLRVSGEELGKSTAMVVREGPSKELVESSDQEEVHQGEDGTVSQSSSGRTLAETEANANLDPQVGMEFESETAVHAFYSAYAMRTGFTARSNKVYRSRRDRAIIGREFVCNKEGFRVPDKRRSVMKPRAPTRLGCKAMIAVKKLSSGKWTISRFVKEHSHPLTPGKNRKGSLLDQYPNEHEKIQDLSQQLLVEKRRCTAYRKQLDLLFKYIEEHTHSMSEKIQHIVDTVNEFESGKSGHQPPR</sequence>
<dbReference type="OrthoDB" id="1856215at2759"/>
<comment type="caution">
    <text evidence="3">The sequence shown here is derived from an EMBL/GenBank/DDBJ whole genome shotgun (WGS) entry which is preliminary data.</text>
</comment>
<proteinExistence type="predicted"/>
<dbReference type="InterPro" id="IPR004330">
    <property type="entry name" value="FAR1_DNA_bnd_dom"/>
</dbReference>
<feature type="domain" description="FAR1" evidence="2">
    <location>
        <begin position="127"/>
        <end position="213"/>
    </location>
</feature>
<evidence type="ECO:0000259" key="2">
    <source>
        <dbReference type="Pfam" id="PF03101"/>
    </source>
</evidence>
<evidence type="ECO:0000256" key="1">
    <source>
        <dbReference type="SAM" id="MobiDB-lite"/>
    </source>
</evidence>
<protein>
    <recommendedName>
        <fullName evidence="2">FAR1 domain-containing protein</fullName>
    </recommendedName>
</protein>
<dbReference type="AlphaFoldDB" id="A0A9Q0GVP9"/>
<dbReference type="PANTHER" id="PTHR46328">
    <property type="entry name" value="FAR-RED IMPAIRED RESPONSIVE (FAR1) FAMILY PROTEIN-RELATED"/>
    <property type="match status" value="1"/>
</dbReference>
<reference evidence="3" key="1">
    <citation type="journal article" date="2023" name="Plant J.">
        <title>The genome of the king protea, Protea cynaroides.</title>
        <authorList>
            <person name="Chang J."/>
            <person name="Duong T.A."/>
            <person name="Schoeman C."/>
            <person name="Ma X."/>
            <person name="Roodt D."/>
            <person name="Barker N."/>
            <person name="Li Z."/>
            <person name="Van de Peer Y."/>
            <person name="Mizrachi E."/>
        </authorList>
    </citation>
    <scope>NUCLEOTIDE SEQUENCE</scope>
    <source>
        <tissue evidence="3">Young leaves</tissue>
    </source>
</reference>
<dbReference type="PANTHER" id="PTHR46328:SF42">
    <property type="entry name" value="PROTEIN FAR1-RELATED SEQUENCE 5-LIKE ISOFORM X1"/>
    <property type="match status" value="1"/>
</dbReference>